<sequence>MKDPQKHDPLDALGEAYEKMYERAAQRFHEAEEKTVPLLHKLIDEAKEKAVELKEVSAEDAEKLADWLKRDMSEAVAYLSETGHELKDWLGFETTLLESGIFDFLLKAADTTTVKLLELKEQAREASTFHTGEITGPGTLTCDNCGEKLHFYKTGKVPPCPKCHGTSFHR</sequence>
<dbReference type="Proteomes" id="UP000295707">
    <property type="component" value="Unassembled WGS sequence"/>
</dbReference>
<dbReference type="AlphaFoldDB" id="A0A4R1H9K3"/>
<reference evidence="2 3" key="1">
    <citation type="submission" date="2019-03" db="EMBL/GenBank/DDBJ databases">
        <title>Genomic Encyclopedia of Type Strains, Phase IV (KMG-IV): sequencing the most valuable type-strain genomes for metagenomic binning, comparative biology and taxonomic classification.</title>
        <authorList>
            <person name="Goeker M."/>
        </authorList>
    </citation>
    <scope>NUCLEOTIDE SEQUENCE [LARGE SCALE GENOMIC DNA]</scope>
    <source>
        <strain evidence="2 3">DSM 19610</strain>
    </source>
</reference>
<keyword evidence="1" id="KW-0175">Coiled coil</keyword>
<evidence type="ECO:0000313" key="2">
    <source>
        <dbReference type="EMBL" id="TCK17978.1"/>
    </source>
</evidence>
<keyword evidence="3" id="KW-1185">Reference proteome</keyword>
<feature type="coiled-coil region" evidence="1">
    <location>
        <begin position="14"/>
        <end position="63"/>
    </location>
</feature>
<evidence type="ECO:0000313" key="3">
    <source>
        <dbReference type="Proteomes" id="UP000295707"/>
    </source>
</evidence>
<protein>
    <submittedName>
        <fullName evidence="2">Zinc ribbon family protein</fullName>
    </submittedName>
</protein>
<dbReference type="Pfam" id="PF07295">
    <property type="entry name" value="DUF1451"/>
    <property type="match status" value="1"/>
</dbReference>
<evidence type="ECO:0000256" key="1">
    <source>
        <dbReference type="SAM" id="Coils"/>
    </source>
</evidence>
<dbReference type="OrthoDB" id="3174978at2"/>
<comment type="caution">
    <text evidence="2">The sequence shown here is derived from an EMBL/GenBank/DDBJ whole genome shotgun (WGS) entry which is preliminary data.</text>
</comment>
<accession>A0A4R1H9K3</accession>
<dbReference type="EMBL" id="SMFX01000001">
    <property type="protein sequence ID" value="TCK17978.1"/>
    <property type="molecule type" value="Genomic_DNA"/>
</dbReference>
<gene>
    <name evidence="2" type="ORF">DFR30_1237</name>
</gene>
<dbReference type="InterPro" id="IPR009912">
    <property type="entry name" value="DUF1451"/>
</dbReference>
<dbReference type="RefSeq" id="WP_132971813.1">
    <property type="nucleotide sequence ID" value="NZ_SMFX01000001.1"/>
</dbReference>
<organism evidence="2 3">
    <name type="scientific">Thiogranum longum</name>
    <dbReference type="NCBI Taxonomy" id="1537524"/>
    <lineage>
        <taxon>Bacteria</taxon>
        <taxon>Pseudomonadati</taxon>
        <taxon>Pseudomonadota</taxon>
        <taxon>Gammaproteobacteria</taxon>
        <taxon>Chromatiales</taxon>
        <taxon>Ectothiorhodospiraceae</taxon>
        <taxon>Thiogranum</taxon>
    </lineage>
</organism>
<name>A0A4R1H9K3_9GAMM</name>
<proteinExistence type="predicted"/>